<accession>A0A5E4X6K2</accession>
<dbReference type="Pfam" id="PF08889">
    <property type="entry name" value="WbqC"/>
    <property type="match status" value="1"/>
</dbReference>
<sequence length="249" mass="28789">MKVGIMQPYFLPYIGYLQLMNLVDKWVIFDDIQFIDKGWVNRNRILHPDEEKEWQFITLPLSKRGQFDKISALRVDHTAKWREQILGKLTMYKKKAPFYKDAVAFVNQCFSATHDDLSAFLEHTLRTTARTFDMRCEFLTQSRAGFDTSQVETPGQWALEISKQLGADEYINPHGGVEIFDEAEYAANGVKLTFLKPTLTPYKQRREGFVPGLSIVDVMMWNSIDDIKAMLENDFSLKTKAELVEAGEK</sequence>
<keyword evidence="2" id="KW-1185">Reference proteome</keyword>
<evidence type="ECO:0008006" key="3">
    <source>
        <dbReference type="Google" id="ProtNLM"/>
    </source>
</evidence>
<dbReference type="AlphaFoldDB" id="A0A5E4X6K2"/>
<reference evidence="1 2" key="1">
    <citation type="submission" date="2019-08" db="EMBL/GenBank/DDBJ databases">
        <authorList>
            <person name="Peeters C."/>
        </authorList>
    </citation>
    <scope>NUCLEOTIDE SEQUENCE [LARGE SCALE GENOMIC DNA]</scope>
    <source>
        <strain evidence="1 2">LMG 31116</strain>
    </source>
</reference>
<evidence type="ECO:0000313" key="1">
    <source>
        <dbReference type="EMBL" id="VVE31964.1"/>
    </source>
</evidence>
<name>A0A5E4X6K2_9BURK</name>
<dbReference type="RefSeq" id="WP_150567933.1">
    <property type="nucleotide sequence ID" value="NZ_CABPSD010000011.1"/>
</dbReference>
<organism evidence="1 2">
    <name type="scientific">Pandoraea morbifera</name>
    <dbReference type="NCBI Taxonomy" id="2508300"/>
    <lineage>
        <taxon>Bacteria</taxon>
        <taxon>Pseudomonadati</taxon>
        <taxon>Pseudomonadota</taxon>
        <taxon>Betaproteobacteria</taxon>
        <taxon>Burkholderiales</taxon>
        <taxon>Burkholderiaceae</taxon>
        <taxon>Pandoraea</taxon>
    </lineage>
</organism>
<gene>
    <name evidence="1" type="ORF">PMO31116_03660</name>
</gene>
<dbReference type="Proteomes" id="UP000368474">
    <property type="component" value="Unassembled WGS sequence"/>
</dbReference>
<dbReference type="EMBL" id="CABPSD010000011">
    <property type="protein sequence ID" value="VVE31964.1"/>
    <property type="molecule type" value="Genomic_DNA"/>
</dbReference>
<evidence type="ECO:0000313" key="2">
    <source>
        <dbReference type="Proteomes" id="UP000368474"/>
    </source>
</evidence>
<protein>
    <recommendedName>
        <fullName evidence="3">Glycine transferase</fullName>
    </recommendedName>
</protein>
<dbReference type="InterPro" id="IPR014985">
    <property type="entry name" value="WbqC"/>
</dbReference>
<proteinExistence type="predicted"/>